<organism evidence="4 5">
    <name type="scientific">Mesorhizobium huakuii</name>
    <dbReference type="NCBI Taxonomy" id="28104"/>
    <lineage>
        <taxon>Bacteria</taxon>
        <taxon>Pseudomonadati</taxon>
        <taxon>Pseudomonadota</taxon>
        <taxon>Alphaproteobacteria</taxon>
        <taxon>Hyphomicrobiales</taxon>
        <taxon>Phyllobacteriaceae</taxon>
        <taxon>Mesorhizobium</taxon>
    </lineage>
</organism>
<name>A0A7G6SZW3_9HYPH</name>
<dbReference type="Pfam" id="PF13358">
    <property type="entry name" value="DDE_3"/>
    <property type="match status" value="1"/>
</dbReference>
<evidence type="ECO:0000259" key="1">
    <source>
        <dbReference type="Pfam" id="PF13358"/>
    </source>
</evidence>
<dbReference type="InterPro" id="IPR038717">
    <property type="entry name" value="Tc1-like_DDE_dom"/>
</dbReference>
<evidence type="ECO:0000313" key="5">
    <source>
        <dbReference type="Proteomes" id="UP000515465"/>
    </source>
</evidence>
<proteinExistence type="predicted"/>
<dbReference type="EMBL" id="CP050296">
    <property type="protein sequence ID" value="QND57765.1"/>
    <property type="molecule type" value="Genomic_DNA"/>
</dbReference>
<feature type="domain" description="Tc1-like transposase DDE" evidence="1">
    <location>
        <begin position="146"/>
        <end position="279"/>
    </location>
</feature>
<evidence type="ECO:0000313" key="2">
    <source>
        <dbReference type="EMBL" id="QND57765.1"/>
    </source>
</evidence>
<dbReference type="SUPFAM" id="SSF46689">
    <property type="entry name" value="Homeodomain-like"/>
    <property type="match status" value="1"/>
</dbReference>
<dbReference type="InterPro" id="IPR047655">
    <property type="entry name" value="Transpos_IS630-like"/>
</dbReference>
<dbReference type="EMBL" id="CP050296">
    <property type="protein sequence ID" value="QND60045.1"/>
    <property type="molecule type" value="Genomic_DNA"/>
</dbReference>
<evidence type="ECO:0000313" key="4">
    <source>
        <dbReference type="EMBL" id="QND60045.1"/>
    </source>
</evidence>
<dbReference type="PANTHER" id="PTHR46564">
    <property type="entry name" value="TRANSPOSASE"/>
    <property type="match status" value="1"/>
</dbReference>
<gene>
    <name evidence="2" type="ORF">HB778_15015</name>
    <name evidence="3" type="ORF">HB778_15575</name>
    <name evidence="4" type="ORF">HB778_28480</name>
</gene>
<evidence type="ECO:0000313" key="3">
    <source>
        <dbReference type="EMBL" id="QND57859.1"/>
    </source>
</evidence>
<protein>
    <submittedName>
        <fullName evidence="4">IS630 family transposase</fullName>
    </submittedName>
</protein>
<dbReference type="InterPro" id="IPR009057">
    <property type="entry name" value="Homeodomain-like_sf"/>
</dbReference>
<sequence>MAKPYSMDLRERALARLEEGETSREVAAALKVAVSSVIKWAARKRRLGSAAPGKMGGHRPYLIDGEHRAFVLSEVERDANITLHELTAALADRGLIIHPASVGRFLHREGKSFKKKTVLPAEQLKPKLMRRRTQWMRYQTRIDPTRLVFLDETWVKTNMAPLRGWGVRGKRLMAHAPYGHWKTMTFIAALRHDRVEAPWVIDGPINAQAFRVYVETELIKTLKPGDIVILDNLGSHKGQAVRDIVRAAGARLFFLPPYSPDLNPIEKLFAKLKHCMRRAAKRSIQAVHSAIASTLDVVTSNECNNYIESAGYKST</sequence>
<reference evidence="5" key="1">
    <citation type="journal article" date="2020" name="Mol. Plant Microbe">
        <title>Rhizobial microsymbionts of the narrowly endemic Oxytropis species growing in Kamchatka are characterized by significant genetic diversity and possess a set of genes that are associated with T3SS and T6SS secretion systems and can affect the development of symbiosis.</title>
        <authorList>
            <person name="Safronova V."/>
            <person name="Guro P."/>
            <person name="Sazanova A."/>
            <person name="Kuznetsova I."/>
            <person name="Belimov A."/>
            <person name="Yakubov V."/>
            <person name="Chirak E."/>
            <person name="Afonin A."/>
            <person name="Gogolev Y."/>
            <person name="Andronov E."/>
            <person name="Tikhonovich I."/>
        </authorList>
    </citation>
    <scope>NUCLEOTIDE SEQUENCE [LARGE SCALE GENOMIC DNA]</scope>
    <source>
        <strain evidence="5">583</strain>
    </source>
</reference>
<dbReference type="Proteomes" id="UP000515465">
    <property type="component" value="Chromosome"/>
</dbReference>
<dbReference type="AlphaFoldDB" id="A0A7G6SZW3"/>
<accession>A0A7G6SZW3</accession>
<dbReference type="PANTHER" id="PTHR46564:SF1">
    <property type="entry name" value="TRANSPOSASE"/>
    <property type="match status" value="1"/>
</dbReference>
<dbReference type="Gene3D" id="3.30.420.10">
    <property type="entry name" value="Ribonuclease H-like superfamily/Ribonuclease H"/>
    <property type="match status" value="1"/>
</dbReference>
<dbReference type="GO" id="GO:0003676">
    <property type="term" value="F:nucleic acid binding"/>
    <property type="evidence" value="ECO:0007669"/>
    <property type="project" value="InterPro"/>
</dbReference>
<dbReference type="EMBL" id="CP050296">
    <property type="protein sequence ID" value="QND57859.1"/>
    <property type="molecule type" value="Genomic_DNA"/>
</dbReference>
<reference evidence="4" key="2">
    <citation type="journal article" date="2020" name="Mol. Plant Microbe Interact.">
        <title>Complete genome sequences of four natural Pseudomonas isolates that catabolize a wide range of aromatic compounds relevant to lignin valorization.</title>
        <authorList>
            <person name="Hatmaker E.A."/>
            <person name="Presle G."/>
            <person name="Cannon O."/>
            <person name="Guss A.M."/>
            <person name="Elkins J.G."/>
        </authorList>
    </citation>
    <scope>NUCLEOTIDE SEQUENCE</scope>
    <source>
        <strain evidence="4">583</strain>
    </source>
</reference>
<dbReference type="InterPro" id="IPR036397">
    <property type="entry name" value="RNaseH_sf"/>
</dbReference>
<dbReference type="NCBIfam" id="NF033545">
    <property type="entry name" value="transpos_IS630"/>
    <property type="match status" value="1"/>
</dbReference>